<evidence type="ECO:0000256" key="3">
    <source>
        <dbReference type="ARBA" id="ARBA00011074"/>
    </source>
</evidence>
<proteinExistence type="inferred from homology"/>
<keyword evidence="5" id="KW-0833">Ubl conjugation pathway</keyword>
<sequence length="599" mass="64257">MLRYLIWGPLPSSSFLSADALLEALARALGTILARVALADAVEIPSDCDVQGCEGTDSCSGKEKEIAVKLVLPCLDGKNIDRPLTWEDFEPWQGAATVNGPDNTSSASSVPSSFITYTITSTSASADSSQNKSCKRRKTGSSEPGNILDSQEKEEQELLLLHEIDRLARHVSAFLLQARDGGISPINRFRHAGGVLLLVMSLVASRGHAKLRAEFDDPIGTRLTGQFGHCSQELINALLTGQAVSNVFDNVLKPSGDMICRGICAKPVVGYLTQLEALQYCSVGSYFKSPRIPVWIIASSSHFSVLFGSKKAIQESASDMLLEKCRRAFKSVEGGEENGFIPTESLSFVLSALDYSLDPPKLSALRAALEVTGAGIILWDDFWKAISRLMTGAAIETVLGGQVASDNSPVSQAESRKTGQYPTPPFIHQNLVAQDAVLSDDVNTSNSNSLKPAFETRVDQVETDEEMARRLAGEWGSEDANSVGAVNGGSPITVPFADQEDDEVDTGDSKLAAKGSTGVFDFETYGHTFSLYHYNGLRGGVLSPFRVTRLTPEEAVGASIALSHANGASAQSTDLEEVIRTKWPSCAFNFLGQPPPLID</sequence>
<feature type="domain" description="Deubiquitinating enzyme MINDY-3/4 conserved" evidence="8">
    <location>
        <begin position="82"/>
        <end position="370"/>
    </location>
</feature>
<evidence type="ECO:0000256" key="1">
    <source>
        <dbReference type="ARBA" id="ARBA00000707"/>
    </source>
</evidence>
<evidence type="ECO:0000259" key="8">
    <source>
        <dbReference type="SMART" id="SM01174"/>
    </source>
</evidence>
<evidence type="ECO:0000256" key="5">
    <source>
        <dbReference type="ARBA" id="ARBA00022786"/>
    </source>
</evidence>
<dbReference type="SMART" id="SM01174">
    <property type="entry name" value="DUF4205"/>
    <property type="match status" value="1"/>
</dbReference>
<comment type="function">
    <text evidence="2">Hydrolase that can remove 'Lys-48'-linked conjugated ubiquitin from proteins.</text>
</comment>
<dbReference type="GO" id="GO:0006508">
    <property type="term" value="P:proteolysis"/>
    <property type="evidence" value="ECO:0007669"/>
    <property type="project" value="UniProtKB-KW"/>
</dbReference>
<dbReference type="Proteomes" id="UP000198406">
    <property type="component" value="Unassembled WGS sequence"/>
</dbReference>
<dbReference type="GO" id="GO:0004843">
    <property type="term" value="F:cysteine-type deubiquitinase activity"/>
    <property type="evidence" value="ECO:0007669"/>
    <property type="project" value="UniProtKB-EC"/>
</dbReference>
<dbReference type="AlphaFoldDB" id="A0A1Z5JQQ8"/>
<evidence type="ECO:0000256" key="6">
    <source>
        <dbReference type="ARBA" id="ARBA00033208"/>
    </source>
</evidence>
<comment type="caution">
    <text evidence="9">The sequence shown here is derived from an EMBL/GenBank/DDBJ whole genome shotgun (WGS) entry which is preliminary data.</text>
</comment>
<evidence type="ECO:0000256" key="2">
    <source>
        <dbReference type="ARBA" id="ARBA00002107"/>
    </source>
</evidence>
<dbReference type="PANTHER" id="PTHR12473:SF8">
    <property type="entry name" value="UBIQUITIN CARBOXYL-TERMINAL HYDROLASE MINDY-4-RELATED"/>
    <property type="match status" value="1"/>
</dbReference>
<dbReference type="Pfam" id="PF13898">
    <property type="entry name" value="MINDY-3_4_CD"/>
    <property type="match status" value="1"/>
</dbReference>
<evidence type="ECO:0000256" key="4">
    <source>
        <dbReference type="ARBA" id="ARBA00012759"/>
    </source>
</evidence>
<evidence type="ECO:0000256" key="7">
    <source>
        <dbReference type="SAM" id="MobiDB-lite"/>
    </source>
</evidence>
<accession>A0A1Z5JQQ8</accession>
<dbReference type="InParanoid" id="A0A1Z5JQQ8"/>
<comment type="catalytic activity">
    <reaction evidence="1">
        <text>Thiol-dependent hydrolysis of ester, thioester, amide, peptide and isopeptide bonds formed by the C-terminal Gly of ubiquitin (a 76-residue protein attached to proteins as an intracellular targeting signal).</text>
        <dbReference type="EC" id="3.4.19.12"/>
    </reaction>
</comment>
<dbReference type="EC" id="3.4.19.12" evidence="4"/>
<evidence type="ECO:0000313" key="10">
    <source>
        <dbReference type="Proteomes" id="UP000198406"/>
    </source>
</evidence>
<dbReference type="GO" id="GO:1990380">
    <property type="term" value="F:K48-linked deubiquitinase activity"/>
    <property type="evidence" value="ECO:0007669"/>
    <property type="project" value="InterPro"/>
</dbReference>
<gene>
    <name evidence="9" type="ORF">FisN_3Hh412</name>
</gene>
<dbReference type="InterPro" id="IPR039785">
    <property type="entry name" value="MINY3/4"/>
</dbReference>
<reference evidence="9 10" key="1">
    <citation type="journal article" date="2015" name="Plant Cell">
        <title>Oil accumulation by the oleaginous diatom Fistulifera solaris as revealed by the genome and transcriptome.</title>
        <authorList>
            <person name="Tanaka T."/>
            <person name="Maeda Y."/>
            <person name="Veluchamy A."/>
            <person name="Tanaka M."/>
            <person name="Abida H."/>
            <person name="Marechal E."/>
            <person name="Bowler C."/>
            <person name="Muto M."/>
            <person name="Sunaga Y."/>
            <person name="Tanaka M."/>
            <person name="Yoshino T."/>
            <person name="Taniguchi T."/>
            <person name="Fukuda Y."/>
            <person name="Nemoto M."/>
            <person name="Matsumoto M."/>
            <person name="Wong P.S."/>
            <person name="Aburatani S."/>
            <person name="Fujibuchi W."/>
        </authorList>
    </citation>
    <scope>NUCLEOTIDE SEQUENCE [LARGE SCALE GENOMIC DNA]</scope>
    <source>
        <strain evidence="9 10">JPCC DA0580</strain>
    </source>
</reference>
<comment type="similarity">
    <text evidence="3">Belongs to the MINDY deubiquitinase family. FAM188 subfamily.</text>
</comment>
<feature type="region of interest" description="Disordered" evidence="7">
    <location>
        <begin position="125"/>
        <end position="149"/>
    </location>
</feature>
<evidence type="ECO:0000313" key="9">
    <source>
        <dbReference type="EMBL" id="GAX16108.1"/>
    </source>
</evidence>
<keyword evidence="10" id="KW-1185">Reference proteome</keyword>
<name>A0A1Z5JQQ8_FISSO</name>
<organism evidence="9 10">
    <name type="scientific">Fistulifera solaris</name>
    <name type="common">Oleaginous diatom</name>
    <dbReference type="NCBI Taxonomy" id="1519565"/>
    <lineage>
        <taxon>Eukaryota</taxon>
        <taxon>Sar</taxon>
        <taxon>Stramenopiles</taxon>
        <taxon>Ochrophyta</taxon>
        <taxon>Bacillariophyta</taxon>
        <taxon>Bacillariophyceae</taxon>
        <taxon>Bacillariophycidae</taxon>
        <taxon>Naviculales</taxon>
        <taxon>Naviculaceae</taxon>
        <taxon>Fistulifera</taxon>
    </lineage>
</organism>
<dbReference type="PANTHER" id="PTHR12473">
    <property type="entry name" value="UBIQUITIN CARBOXYL-TERMINAL HYDROLASE MINDY-4-RELATED"/>
    <property type="match status" value="1"/>
</dbReference>
<dbReference type="InterPro" id="IPR011992">
    <property type="entry name" value="EF-hand-dom_pair"/>
</dbReference>
<protein>
    <recommendedName>
        <fullName evidence="4">ubiquitinyl hydrolase 1</fullName>
        <ecNumber evidence="4">3.4.19.12</ecNumber>
    </recommendedName>
    <alternativeName>
        <fullName evidence="6">Deubiquitinating enzyme MINDY-3</fullName>
    </alternativeName>
</protein>
<dbReference type="EMBL" id="BDSP01000102">
    <property type="protein sequence ID" value="GAX16108.1"/>
    <property type="molecule type" value="Genomic_DNA"/>
</dbReference>
<dbReference type="OrthoDB" id="9981542at2759"/>
<feature type="region of interest" description="Disordered" evidence="7">
    <location>
        <begin position="404"/>
        <end position="423"/>
    </location>
</feature>
<dbReference type="InterPro" id="IPR025257">
    <property type="entry name" value="MINDY-3/4_CD"/>
</dbReference>
<dbReference type="GO" id="GO:0071108">
    <property type="term" value="P:protein K48-linked deubiquitination"/>
    <property type="evidence" value="ECO:0007669"/>
    <property type="project" value="InterPro"/>
</dbReference>
<dbReference type="SUPFAM" id="SSF47473">
    <property type="entry name" value="EF-hand"/>
    <property type="match status" value="1"/>
</dbReference>
<feature type="compositionally biased region" description="Polar residues" evidence="7">
    <location>
        <begin position="404"/>
        <end position="421"/>
    </location>
</feature>